<evidence type="ECO:0000313" key="3">
    <source>
        <dbReference type="Proteomes" id="UP000824242"/>
    </source>
</evidence>
<accession>A0A9D1AKM3</accession>
<dbReference type="InterPro" id="IPR029044">
    <property type="entry name" value="Nucleotide-diphossugar_trans"/>
</dbReference>
<dbReference type="CDD" id="cd00761">
    <property type="entry name" value="Glyco_tranf_GTA_type"/>
    <property type="match status" value="1"/>
</dbReference>
<feature type="domain" description="Glycosyltransferase 2-like" evidence="1">
    <location>
        <begin position="10"/>
        <end position="137"/>
    </location>
</feature>
<dbReference type="PANTHER" id="PTHR22916">
    <property type="entry name" value="GLYCOSYLTRANSFERASE"/>
    <property type="match status" value="1"/>
</dbReference>
<reference evidence="2" key="1">
    <citation type="submission" date="2020-10" db="EMBL/GenBank/DDBJ databases">
        <authorList>
            <person name="Gilroy R."/>
        </authorList>
    </citation>
    <scope>NUCLEOTIDE SEQUENCE</scope>
    <source>
        <strain evidence="2">ChiSxjej1B13-7958</strain>
    </source>
</reference>
<dbReference type="AlphaFoldDB" id="A0A9D1AKM3"/>
<name>A0A9D1AKM3_9FIRM</name>
<organism evidence="2 3">
    <name type="scientific">Candidatus Caccousia avicola</name>
    <dbReference type="NCBI Taxonomy" id="2840721"/>
    <lineage>
        <taxon>Bacteria</taxon>
        <taxon>Bacillati</taxon>
        <taxon>Bacillota</taxon>
        <taxon>Clostridia</taxon>
        <taxon>Eubacteriales</taxon>
        <taxon>Oscillospiraceae</taxon>
        <taxon>Oscillospiraceae incertae sedis</taxon>
        <taxon>Candidatus Caccousia</taxon>
    </lineage>
</organism>
<dbReference type="SUPFAM" id="SSF53448">
    <property type="entry name" value="Nucleotide-diphospho-sugar transferases"/>
    <property type="match status" value="1"/>
</dbReference>
<proteinExistence type="predicted"/>
<dbReference type="InterPro" id="IPR001173">
    <property type="entry name" value="Glyco_trans_2-like"/>
</dbReference>
<dbReference type="Pfam" id="PF00535">
    <property type="entry name" value="Glycos_transf_2"/>
    <property type="match status" value="1"/>
</dbReference>
<dbReference type="Gene3D" id="3.90.550.10">
    <property type="entry name" value="Spore Coat Polysaccharide Biosynthesis Protein SpsA, Chain A"/>
    <property type="match status" value="1"/>
</dbReference>
<comment type="caution">
    <text evidence="2">The sequence shown here is derived from an EMBL/GenBank/DDBJ whole genome shotgun (WGS) entry which is preliminary data.</text>
</comment>
<dbReference type="Proteomes" id="UP000824242">
    <property type="component" value="Unassembled WGS sequence"/>
</dbReference>
<dbReference type="PANTHER" id="PTHR22916:SF56">
    <property type="entry name" value="GLYCOSYL TRANSFERASE"/>
    <property type="match status" value="1"/>
</dbReference>
<protein>
    <submittedName>
        <fullName evidence="2">Glycosyltransferase family 2 protein</fullName>
    </submittedName>
</protein>
<reference evidence="2" key="2">
    <citation type="journal article" date="2021" name="PeerJ">
        <title>Extensive microbial diversity within the chicken gut microbiome revealed by metagenomics and culture.</title>
        <authorList>
            <person name="Gilroy R."/>
            <person name="Ravi A."/>
            <person name="Getino M."/>
            <person name="Pursley I."/>
            <person name="Horton D.L."/>
            <person name="Alikhan N.F."/>
            <person name="Baker D."/>
            <person name="Gharbi K."/>
            <person name="Hall N."/>
            <person name="Watson M."/>
            <person name="Adriaenssens E.M."/>
            <person name="Foster-Nyarko E."/>
            <person name="Jarju S."/>
            <person name="Secka A."/>
            <person name="Antonio M."/>
            <person name="Oren A."/>
            <person name="Chaudhuri R.R."/>
            <person name="La Ragione R."/>
            <person name="Hildebrand F."/>
            <person name="Pallen M.J."/>
        </authorList>
    </citation>
    <scope>NUCLEOTIDE SEQUENCE</scope>
    <source>
        <strain evidence="2">ChiSxjej1B13-7958</strain>
    </source>
</reference>
<dbReference type="EMBL" id="DVGZ01000015">
    <property type="protein sequence ID" value="HIR46317.1"/>
    <property type="molecule type" value="Genomic_DNA"/>
</dbReference>
<evidence type="ECO:0000313" key="2">
    <source>
        <dbReference type="EMBL" id="HIR46317.1"/>
    </source>
</evidence>
<gene>
    <name evidence="2" type="ORF">IAB89_01470</name>
</gene>
<sequence length="400" mass="44785">MARTAFLTRAYNAAPFLSEAVESVLHQTDGDFVYFLCDNGSTDGTGSLVRSFAARDPRIVPIAWEKNSPLESMNLLLQRVYESGCEYFAVLDADDAYEPEFLRTGIARLEETGADLFLCGSRFFSQDGPRGQRALPEPVTIDRAEFGAWFPPLHTHLRAYWAKLFRLSVLLHPPLFVDNSLFYGSDTVFLLDAFARCRRVTGTPELLHRYRLHGSSDSHRLLPGRFEDDKRQHARTVGILRENGWLTDENRLFLARVFLNACADTAFLAIHQKELSTRAAVLGEIFSSPELHAAWERLLREAPQAPEHDRIRATAQAGFVSLRAPLVPGPGEEPPPDEDALRAALVLRDAAPYCESRLHHAEALLLLSVYARRAGDDRVSRLAARELAESGDLPDKEGLF</sequence>
<evidence type="ECO:0000259" key="1">
    <source>
        <dbReference type="Pfam" id="PF00535"/>
    </source>
</evidence>